<organism evidence="13 14">
    <name type="scientific">Hydrogenoanaerobacterium saccharovorans</name>
    <dbReference type="NCBI Taxonomy" id="474960"/>
    <lineage>
        <taxon>Bacteria</taxon>
        <taxon>Bacillati</taxon>
        <taxon>Bacillota</taxon>
        <taxon>Clostridia</taxon>
        <taxon>Eubacteriales</taxon>
        <taxon>Oscillospiraceae</taxon>
        <taxon>Hydrogenoanaerobacterium</taxon>
    </lineage>
</organism>
<dbReference type="Pfam" id="PF03033">
    <property type="entry name" value="Glyco_transf_28"/>
    <property type="match status" value="1"/>
</dbReference>
<gene>
    <name evidence="10 13" type="primary">murG</name>
    <name evidence="13" type="ORF">H9X81_00540</name>
</gene>
<keyword evidence="1 10" id="KW-1003">Cell membrane</keyword>
<evidence type="ECO:0000259" key="12">
    <source>
        <dbReference type="Pfam" id="PF04101"/>
    </source>
</evidence>
<dbReference type="PANTHER" id="PTHR21015:SF22">
    <property type="entry name" value="GLYCOSYLTRANSFERASE"/>
    <property type="match status" value="1"/>
</dbReference>
<dbReference type="InterPro" id="IPR007235">
    <property type="entry name" value="Glyco_trans_28_C"/>
</dbReference>
<evidence type="ECO:0000313" key="13">
    <source>
        <dbReference type="EMBL" id="MBM6922181.1"/>
    </source>
</evidence>
<evidence type="ECO:0000256" key="5">
    <source>
        <dbReference type="ARBA" id="ARBA00022960"/>
    </source>
</evidence>
<feature type="domain" description="Glycosyltransferase family 28 N-terminal" evidence="11">
    <location>
        <begin position="3"/>
        <end position="146"/>
    </location>
</feature>
<dbReference type="NCBIfam" id="TIGR01133">
    <property type="entry name" value="murG"/>
    <property type="match status" value="1"/>
</dbReference>
<dbReference type="RefSeq" id="WP_204719209.1">
    <property type="nucleotide sequence ID" value="NZ_JACSNR010000001.1"/>
</dbReference>
<name>A0ABS2GKQ2_9FIRM</name>
<comment type="catalytic activity">
    <reaction evidence="10">
        <text>di-trans,octa-cis-undecaprenyl diphospho-N-acetyl-alpha-D-muramoyl-L-alanyl-D-glutamyl-meso-2,6-diaminopimeloyl-D-alanyl-D-alanine + UDP-N-acetyl-alpha-D-glucosamine = di-trans,octa-cis-undecaprenyl diphospho-[N-acetyl-alpha-D-glucosaminyl-(1-&gt;4)]-N-acetyl-alpha-D-muramoyl-L-alanyl-D-glutamyl-meso-2,6-diaminopimeloyl-D-alanyl-D-alanine + UDP + H(+)</text>
        <dbReference type="Rhea" id="RHEA:31227"/>
        <dbReference type="ChEBI" id="CHEBI:15378"/>
        <dbReference type="ChEBI" id="CHEBI:57705"/>
        <dbReference type="ChEBI" id="CHEBI:58223"/>
        <dbReference type="ChEBI" id="CHEBI:61387"/>
        <dbReference type="ChEBI" id="CHEBI:61388"/>
        <dbReference type="EC" id="2.4.1.227"/>
    </reaction>
</comment>
<evidence type="ECO:0000256" key="1">
    <source>
        <dbReference type="ARBA" id="ARBA00022475"/>
    </source>
</evidence>
<comment type="function">
    <text evidence="10">Cell wall formation. Catalyzes the transfer of a GlcNAc subunit on undecaprenyl-pyrophosphoryl-MurNAc-pentapeptide (lipid intermediate I) to form undecaprenyl-pyrophosphoryl-MurNAc-(pentapeptide)GlcNAc (lipid intermediate II).</text>
</comment>
<evidence type="ECO:0000256" key="6">
    <source>
        <dbReference type="ARBA" id="ARBA00022984"/>
    </source>
</evidence>
<dbReference type="EMBL" id="JACSNR010000001">
    <property type="protein sequence ID" value="MBM6922181.1"/>
    <property type="molecule type" value="Genomic_DNA"/>
</dbReference>
<proteinExistence type="inferred from homology"/>
<dbReference type="InterPro" id="IPR004276">
    <property type="entry name" value="GlycoTrans_28_N"/>
</dbReference>
<keyword evidence="4 10" id="KW-0808">Transferase</keyword>
<keyword evidence="3 10" id="KW-0328">Glycosyltransferase</keyword>
<keyword evidence="9 10" id="KW-0961">Cell wall biogenesis/degradation</keyword>
<keyword evidence="6 10" id="KW-0573">Peptidoglycan synthesis</keyword>
<reference evidence="13 14" key="1">
    <citation type="journal article" date="2021" name="Sci. Rep.">
        <title>The distribution of antibiotic resistance genes in chicken gut microbiota commensals.</title>
        <authorList>
            <person name="Juricova H."/>
            <person name="Matiasovicova J."/>
            <person name="Kubasova T."/>
            <person name="Cejkova D."/>
            <person name="Rychlik I."/>
        </authorList>
    </citation>
    <scope>NUCLEOTIDE SEQUENCE [LARGE SCALE GENOMIC DNA]</scope>
    <source>
        <strain evidence="13 14">An564</strain>
    </source>
</reference>
<dbReference type="InterPro" id="IPR006009">
    <property type="entry name" value="GlcNAc_MurG"/>
</dbReference>
<sequence length="377" mass="41052">MKILFACGGTAGHINPALATANYIRSRYPDTQVLFIGSPKGMEARLVPEAGYDFAPVELKGIQRRLSWHNFCYNLSSMELLCTCWGKIRRILRQFQPDVVVGTGGYVSGPVLRQAARMGFKTVTHESNAYPGMTTRLIAKTADKVLLAVPEAAAHLECRREPIVTGSPVREEILFADRAAAREKLGVGDRVCILSFGGSLGAERINRAMAEVVAHFAPTGRTHHIHATGAYGTELFPECLRELGADITGDPHMDIREYIRDMADCLAAADLVICRSGAMTLTELEAAGRASILIPSPNVAENHQYHNAMVLAEHGAAVVIEEKDLTGERLCQTIEELLSDPARLTELGKKAASLARLDANERISREILELAQEPAKA</sequence>
<feature type="binding site" evidence="10">
    <location>
        <position position="304"/>
    </location>
    <ligand>
        <name>UDP-N-acetyl-alpha-D-glucosamine</name>
        <dbReference type="ChEBI" id="CHEBI:57705"/>
    </ligand>
</feature>
<evidence type="ECO:0000256" key="10">
    <source>
        <dbReference type="HAMAP-Rule" id="MF_00033"/>
    </source>
</evidence>
<evidence type="ECO:0000256" key="7">
    <source>
        <dbReference type="ARBA" id="ARBA00023136"/>
    </source>
</evidence>
<comment type="pathway">
    <text evidence="10">Cell wall biogenesis; peptidoglycan biosynthesis.</text>
</comment>
<comment type="subcellular location">
    <subcellularLocation>
        <location evidence="10">Cell membrane</location>
        <topology evidence="10">Peripheral membrane protein</topology>
        <orientation evidence="10">Cytoplasmic side</orientation>
    </subcellularLocation>
</comment>
<accession>A0ABS2GKQ2</accession>
<evidence type="ECO:0000259" key="11">
    <source>
        <dbReference type="Pfam" id="PF03033"/>
    </source>
</evidence>
<keyword evidence="5 10" id="KW-0133">Cell shape</keyword>
<keyword evidence="7 10" id="KW-0472">Membrane</keyword>
<evidence type="ECO:0000256" key="2">
    <source>
        <dbReference type="ARBA" id="ARBA00022618"/>
    </source>
</evidence>
<evidence type="ECO:0000256" key="4">
    <source>
        <dbReference type="ARBA" id="ARBA00022679"/>
    </source>
</evidence>
<comment type="caution">
    <text evidence="10">Lacks conserved residue(s) required for the propagation of feature annotation.</text>
</comment>
<keyword evidence="2 10" id="KW-0132">Cell division</keyword>
<feature type="binding site" evidence="10">
    <location>
        <position position="128"/>
    </location>
    <ligand>
        <name>UDP-N-acetyl-alpha-D-glucosamine</name>
        <dbReference type="ChEBI" id="CHEBI:57705"/>
    </ligand>
</feature>
<feature type="binding site" evidence="10">
    <location>
        <position position="199"/>
    </location>
    <ligand>
        <name>UDP-N-acetyl-alpha-D-glucosamine</name>
        <dbReference type="ChEBI" id="CHEBI:57705"/>
    </ligand>
</feature>
<dbReference type="Pfam" id="PF04101">
    <property type="entry name" value="Glyco_tran_28_C"/>
    <property type="match status" value="1"/>
</dbReference>
<evidence type="ECO:0000256" key="3">
    <source>
        <dbReference type="ARBA" id="ARBA00022676"/>
    </source>
</evidence>
<dbReference type="GO" id="GO:0016757">
    <property type="term" value="F:glycosyltransferase activity"/>
    <property type="evidence" value="ECO:0007669"/>
    <property type="project" value="UniProtKB-KW"/>
</dbReference>
<protein>
    <recommendedName>
        <fullName evidence="10">UDP-N-acetylglucosamine--N-acetylmuramyl-(pentapeptide) pyrophosphoryl-undecaprenol N-acetylglucosamine transferase</fullName>
        <ecNumber evidence="10">2.4.1.227</ecNumber>
    </recommendedName>
    <alternativeName>
        <fullName evidence="10">Undecaprenyl-PP-MurNAc-pentapeptide-UDPGlcNAc GlcNAc transferase</fullName>
    </alternativeName>
</protein>
<dbReference type="SUPFAM" id="SSF53756">
    <property type="entry name" value="UDP-Glycosyltransferase/glycogen phosphorylase"/>
    <property type="match status" value="1"/>
</dbReference>
<keyword evidence="14" id="KW-1185">Reference proteome</keyword>
<dbReference type="PANTHER" id="PTHR21015">
    <property type="entry name" value="UDP-N-ACETYLGLUCOSAMINE--N-ACETYLMURAMYL-(PENTAPEPTIDE) PYROPHOSPHORYL-UNDECAPRENOL N-ACETYLGLUCOSAMINE TRANSFERASE 1"/>
    <property type="match status" value="1"/>
</dbReference>
<dbReference type="EC" id="2.4.1.227" evidence="10"/>
<evidence type="ECO:0000256" key="9">
    <source>
        <dbReference type="ARBA" id="ARBA00023316"/>
    </source>
</evidence>
<feature type="binding site" evidence="10">
    <location>
        <begin position="10"/>
        <end position="12"/>
    </location>
    <ligand>
        <name>UDP-N-acetyl-alpha-D-glucosamine</name>
        <dbReference type="ChEBI" id="CHEBI:57705"/>
    </ligand>
</feature>
<dbReference type="HAMAP" id="MF_00033">
    <property type="entry name" value="MurG"/>
    <property type="match status" value="1"/>
</dbReference>
<comment type="caution">
    <text evidence="13">The sequence shown here is derived from an EMBL/GenBank/DDBJ whole genome shotgun (WGS) entry which is preliminary data.</text>
</comment>
<evidence type="ECO:0000313" key="14">
    <source>
        <dbReference type="Proteomes" id="UP000724149"/>
    </source>
</evidence>
<dbReference type="Gene3D" id="3.40.50.2000">
    <property type="entry name" value="Glycogen Phosphorylase B"/>
    <property type="match status" value="2"/>
</dbReference>
<feature type="binding site" evidence="10">
    <location>
        <position position="170"/>
    </location>
    <ligand>
        <name>UDP-N-acetyl-alpha-D-glucosamine</name>
        <dbReference type="ChEBI" id="CHEBI:57705"/>
    </ligand>
</feature>
<keyword evidence="8 10" id="KW-0131">Cell cycle</keyword>
<feature type="domain" description="Glycosyl transferase family 28 C-terminal" evidence="12">
    <location>
        <begin position="193"/>
        <end position="362"/>
    </location>
</feature>
<dbReference type="CDD" id="cd03785">
    <property type="entry name" value="GT28_MurG"/>
    <property type="match status" value="1"/>
</dbReference>
<feature type="binding site" evidence="10">
    <location>
        <position position="259"/>
    </location>
    <ligand>
        <name>UDP-N-acetyl-alpha-D-glucosamine</name>
        <dbReference type="ChEBI" id="CHEBI:57705"/>
    </ligand>
</feature>
<comment type="similarity">
    <text evidence="10">Belongs to the glycosyltransferase 28 family. MurG subfamily.</text>
</comment>
<dbReference type="Proteomes" id="UP000724149">
    <property type="component" value="Unassembled WGS sequence"/>
</dbReference>
<evidence type="ECO:0000256" key="8">
    <source>
        <dbReference type="ARBA" id="ARBA00023306"/>
    </source>
</evidence>